<evidence type="ECO:0000313" key="1">
    <source>
        <dbReference type="EMBL" id="SFH96005.1"/>
    </source>
</evidence>
<accession>A0A1I3EAN0</accession>
<sequence length="69" mass="7915">MEIAEIEHMLLHALTEESVGEKLDGAKSQQEVYEALKTLPYFTLTMEEFQQGIQALKNEQAEVHEHEAE</sequence>
<dbReference type="Proteomes" id="UP000183639">
    <property type="component" value="Unassembled WGS sequence"/>
</dbReference>
<protein>
    <submittedName>
        <fullName evidence="1">Uncharacterized protein</fullName>
    </submittedName>
</protein>
<dbReference type="AlphaFoldDB" id="A0A1I3EAN0"/>
<proteinExistence type="predicted"/>
<dbReference type="RefSeq" id="WP_075443111.1">
    <property type="nucleotide sequence ID" value="NZ_FOQK01000009.1"/>
</dbReference>
<reference evidence="1 2" key="1">
    <citation type="submission" date="2016-10" db="EMBL/GenBank/DDBJ databases">
        <authorList>
            <person name="de Groot N.N."/>
        </authorList>
    </citation>
    <scope>NUCLEOTIDE SEQUENCE [LARGE SCALE GENOMIC DNA]</scope>
    <source>
        <strain evidence="1 2">Z108</strain>
    </source>
</reference>
<evidence type="ECO:0000313" key="2">
    <source>
        <dbReference type="Proteomes" id="UP000183639"/>
    </source>
</evidence>
<name>A0A1I3EAN0_SELRU</name>
<dbReference type="OrthoDB" id="1667050at2"/>
<organism evidence="1 2">
    <name type="scientific">Selenomonas ruminantium</name>
    <dbReference type="NCBI Taxonomy" id="971"/>
    <lineage>
        <taxon>Bacteria</taxon>
        <taxon>Bacillati</taxon>
        <taxon>Bacillota</taxon>
        <taxon>Negativicutes</taxon>
        <taxon>Selenomonadales</taxon>
        <taxon>Selenomonadaceae</taxon>
        <taxon>Selenomonas</taxon>
    </lineage>
</organism>
<gene>
    <name evidence="1" type="ORF">SAMN04487861_10987</name>
</gene>
<dbReference type="EMBL" id="FOQK01000009">
    <property type="protein sequence ID" value="SFH96005.1"/>
    <property type="molecule type" value="Genomic_DNA"/>
</dbReference>